<dbReference type="Proteomes" id="UP000273811">
    <property type="component" value="Unassembled WGS sequence"/>
</dbReference>
<evidence type="ECO:0000313" key="2">
    <source>
        <dbReference type="EMBL" id="RWR15090.1"/>
    </source>
</evidence>
<keyword evidence="1" id="KW-0472">Membrane</keyword>
<proteinExistence type="predicted"/>
<gene>
    <name evidence="2" type="primary">spoIIIAF</name>
    <name evidence="2" type="ORF">D4N35_000670</name>
</gene>
<evidence type="ECO:0000256" key="1">
    <source>
        <dbReference type="SAM" id="Phobius"/>
    </source>
</evidence>
<sequence length="248" mass="27846">MHDVCFCVIGNCFFYVFPVHNHCHYIRERYYDDSLIGGSFVQIISEWVINIVIFILLAMIVDMLLPDSAMKKYVKLVVGLLLISIVVTPIFKFLSNDFDKALDSFLNSQSNPGIALEKTAEEKKREIETSQHAYILEQMAVQLKEKAEKEMIESHGMTITDIDISSTSSPAQDPESVLESIKKITVHIEPMSKKELVAEVEQVSIQIKDPPGNDKAGRDEKIRSTLASEWDVPESKIELVAKGGTGDP</sequence>
<keyword evidence="3" id="KW-1185">Reference proteome</keyword>
<dbReference type="OrthoDB" id="2375554at2"/>
<dbReference type="NCBIfam" id="TIGR02896">
    <property type="entry name" value="spore_III_AF"/>
    <property type="match status" value="1"/>
</dbReference>
<organism evidence="2 3">
    <name type="scientific">Siminovitchia fortis</name>
    <dbReference type="NCBI Taxonomy" id="254758"/>
    <lineage>
        <taxon>Bacteria</taxon>
        <taxon>Bacillati</taxon>
        <taxon>Bacillota</taxon>
        <taxon>Bacilli</taxon>
        <taxon>Bacillales</taxon>
        <taxon>Bacillaceae</taxon>
        <taxon>Siminovitchia</taxon>
    </lineage>
</organism>
<dbReference type="AlphaFoldDB" id="A0A443J3R7"/>
<keyword evidence="1" id="KW-1133">Transmembrane helix</keyword>
<evidence type="ECO:0000313" key="3">
    <source>
        <dbReference type="Proteomes" id="UP000273811"/>
    </source>
</evidence>
<comment type="caution">
    <text evidence="2">The sequence shown here is derived from an EMBL/GenBank/DDBJ whole genome shotgun (WGS) entry which is preliminary data.</text>
</comment>
<dbReference type="InterPro" id="IPR014245">
    <property type="entry name" value="Spore_III_AF"/>
</dbReference>
<protein>
    <submittedName>
        <fullName evidence="2">Stage III sporulation protein AF</fullName>
    </submittedName>
</protein>
<dbReference type="Pfam" id="PF09581">
    <property type="entry name" value="Spore_III_AF"/>
    <property type="match status" value="1"/>
</dbReference>
<feature type="transmembrane region" description="Helical" evidence="1">
    <location>
        <begin position="40"/>
        <end position="61"/>
    </location>
</feature>
<keyword evidence="1" id="KW-0812">Transmembrane</keyword>
<reference evidence="2" key="1">
    <citation type="submission" date="2018-12" db="EMBL/GenBank/DDBJ databases">
        <authorList>
            <person name="Sun L."/>
            <person name="Chen Z."/>
        </authorList>
    </citation>
    <scope>NUCLEOTIDE SEQUENCE [LARGE SCALE GENOMIC DNA]</scope>
    <source>
        <strain evidence="2">DSM 16012</strain>
    </source>
</reference>
<feature type="transmembrane region" description="Helical" evidence="1">
    <location>
        <begin position="73"/>
        <end position="94"/>
    </location>
</feature>
<accession>A0A443J3R7</accession>
<name>A0A443J3R7_9BACI</name>
<dbReference type="EMBL" id="QYTU02000001">
    <property type="protein sequence ID" value="RWR15090.1"/>
    <property type="molecule type" value="Genomic_DNA"/>
</dbReference>